<dbReference type="Pfam" id="PF12819">
    <property type="entry name" value="Malectin_like"/>
    <property type="match status" value="1"/>
</dbReference>
<comment type="subcellular location">
    <subcellularLocation>
        <location evidence="1">Membrane</location>
        <topology evidence="1">Single-pass membrane protein</topology>
    </subcellularLocation>
</comment>
<accession>A0A314YIA1</accession>
<dbReference type="PANTHER" id="PTHR45631">
    <property type="entry name" value="OS07G0107800 PROTEIN-RELATED"/>
    <property type="match status" value="1"/>
</dbReference>
<evidence type="ECO:0000313" key="9">
    <source>
        <dbReference type="Proteomes" id="UP000250321"/>
    </source>
</evidence>
<gene>
    <name evidence="8" type="ORF">Pyn_29626</name>
</gene>
<protein>
    <recommendedName>
        <fullName evidence="7">Malectin-like domain-containing protein</fullName>
    </recommendedName>
</protein>
<feature type="signal peptide" evidence="6">
    <location>
        <begin position="1"/>
        <end position="27"/>
    </location>
</feature>
<evidence type="ECO:0000256" key="1">
    <source>
        <dbReference type="ARBA" id="ARBA00004167"/>
    </source>
</evidence>
<dbReference type="Proteomes" id="UP000250321">
    <property type="component" value="Unassembled WGS sequence"/>
</dbReference>
<comment type="caution">
    <text evidence="8">The sequence shown here is derived from an EMBL/GenBank/DDBJ whole genome shotgun (WGS) entry which is preliminary data.</text>
</comment>
<keyword evidence="4" id="KW-1133">Transmembrane helix</keyword>
<dbReference type="AlphaFoldDB" id="A0A314YIA1"/>
<reference evidence="8 9" key="1">
    <citation type="submission" date="2018-02" db="EMBL/GenBank/DDBJ databases">
        <title>Draft genome of wild Prunus yedoensis var. nudiflora.</title>
        <authorList>
            <person name="Baek S."/>
            <person name="Kim J.-H."/>
            <person name="Choi K."/>
            <person name="Kim G.-B."/>
            <person name="Cho A."/>
            <person name="Jang H."/>
            <person name="Shin C.-H."/>
            <person name="Yu H.-J."/>
            <person name="Mun J.-H."/>
        </authorList>
    </citation>
    <scope>NUCLEOTIDE SEQUENCE [LARGE SCALE GENOMIC DNA]</scope>
    <source>
        <strain evidence="9">cv. Jeju island</strain>
        <tissue evidence="8">Leaf</tissue>
    </source>
</reference>
<keyword evidence="3 6" id="KW-0732">Signal</keyword>
<evidence type="ECO:0000256" key="6">
    <source>
        <dbReference type="SAM" id="SignalP"/>
    </source>
</evidence>
<evidence type="ECO:0000256" key="3">
    <source>
        <dbReference type="ARBA" id="ARBA00022729"/>
    </source>
</evidence>
<evidence type="ECO:0000259" key="7">
    <source>
        <dbReference type="Pfam" id="PF12819"/>
    </source>
</evidence>
<evidence type="ECO:0000256" key="5">
    <source>
        <dbReference type="ARBA" id="ARBA00023136"/>
    </source>
</evidence>
<keyword evidence="5" id="KW-0472">Membrane</keyword>
<dbReference type="PANTHER" id="PTHR45631:SF202">
    <property type="entry name" value="SENESCENCE-INDUCED RECEPTOR-LIKE SERINE_THREONINE-PROTEIN KINASE"/>
    <property type="match status" value="1"/>
</dbReference>
<evidence type="ECO:0000256" key="4">
    <source>
        <dbReference type="ARBA" id="ARBA00022989"/>
    </source>
</evidence>
<feature type="chain" id="PRO_5016237408" description="Malectin-like domain-containing protein" evidence="6">
    <location>
        <begin position="28"/>
        <end position="499"/>
    </location>
</feature>
<dbReference type="InterPro" id="IPR024788">
    <property type="entry name" value="Malectin-like_Carb-bd_dom"/>
</dbReference>
<keyword evidence="2" id="KW-0812">Transmembrane</keyword>
<dbReference type="STRING" id="2094558.A0A314YIA1"/>
<evidence type="ECO:0000313" key="8">
    <source>
        <dbReference type="EMBL" id="PQQ08305.1"/>
    </source>
</evidence>
<sequence>MSRTLKQFLTALLGGFVALSLVLLVHAQDQSGFISIDCGLPENSSYVESTTGINYISDAAFIDIIGESKLMLPEYRKFYREPYISLRSFPQGIRNCYKINVTSGTKYLIRALFYYGNYDGQSKLPEFELHLGLNLWGSVTFEKASTPPSTPFREKELIHVPLRSYIHVCLVNTGSGVPFISAIELRPLPNASYPTQTPKESLALDWRYDTGIPKDIHDRFWEPFEREDLTQIGTSSALNSGSNTLYQVPSGVMCTAAMPKLASVPLNFSWPHADNNESYYMYMHFAEVQKLQANQSRQMYVTKNGEPFIEPFTPKYLYTTTVDSGAMSGGINNFSIFTAKNSVLSPILNAIEMYMVKQFLQSETNQEDVDAITNIKSTYKIRKNWQGDPCAPQVYSWEGLNCSYHENDSPRIISFYGTCNQGLVLEWINWGDFSFHNRPRNDPKIELIKQQLNRVNSRLFVSTAKFKCHKLGEQQIHRLSSSRTHYKNEERFAIIKSLN</sequence>
<organism evidence="8 9">
    <name type="scientific">Prunus yedoensis var. nudiflora</name>
    <dbReference type="NCBI Taxonomy" id="2094558"/>
    <lineage>
        <taxon>Eukaryota</taxon>
        <taxon>Viridiplantae</taxon>
        <taxon>Streptophyta</taxon>
        <taxon>Embryophyta</taxon>
        <taxon>Tracheophyta</taxon>
        <taxon>Spermatophyta</taxon>
        <taxon>Magnoliopsida</taxon>
        <taxon>eudicotyledons</taxon>
        <taxon>Gunneridae</taxon>
        <taxon>Pentapetalae</taxon>
        <taxon>rosids</taxon>
        <taxon>fabids</taxon>
        <taxon>Rosales</taxon>
        <taxon>Rosaceae</taxon>
        <taxon>Amygdaloideae</taxon>
        <taxon>Amygdaleae</taxon>
        <taxon>Prunus</taxon>
    </lineage>
</organism>
<feature type="domain" description="Malectin-like" evidence="7">
    <location>
        <begin position="36"/>
        <end position="356"/>
    </location>
</feature>
<dbReference type="GO" id="GO:0016020">
    <property type="term" value="C:membrane"/>
    <property type="evidence" value="ECO:0007669"/>
    <property type="project" value="UniProtKB-SubCell"/>
</dbReference>
<proteinExistence type="predicted"/>
<dbReference type="EMBL" id="PJQY01000742">
    <property type="protein sequence ID" value="PQQ08305.1"/>
    <property type="molecule type" value="Genomic_DNA"/>
</dbReference>
<name>A0A314YIA1_PRUYE</name>
<keyword evidence="9" id="KW-1185">Reference proteome</keyword>
<evidence type="ECO:0000256" key="2">
    <source>
        <dbReference type="ARBA" id="ARBA00022692"/>
    </source>
</evidence>
<dbReference type="OrthoDB" id="2017114at2759"/>